<sequence>MHAATPCPPKESTPRSRFLSRALHATVLGLGALLMACAAPSVPGSAIDLSPAQQELASLRTIDDPAPGYQRDAFGQRWSDDVEVDGGHNGCDTRNDVLRRDLKNLEIKKGTHDCVAYAGDFVDPYSGQQVHFQRGRNGNAAEVHIDHVVALANAWATGAHQWDDDHRRNFANDPMNLLVTTKEMNKSKGAKDAAQWMPPNRDTWCTYARTQVEVKKKYDLAVTDKERQALSAALSSCPTP</sequence>
<dbReference type="OrthoDB" id="5196645at2"/>
<name>A0A1L7CHG6_9CORY</name>
<accession>A0A1L7CHG6</accession>
<evidence type="ECO:0000313" key="3">
    <source>
        <dbReference type="Proteomes" id="UP000185478"/>
    </source>
</evidence>
<dbReference type="EMBL" id="CP009245">
    <property type="protein sequence ID" value="APT85269.1"/>
    <property type="molecule type" value="Genomic_DNA"/>
</dbReference>
<dbReference type="InterPro" id="IPR011089">
    <property type="entry name" value="GmrSD_C"/>
</dbReference>
<evidence type="ECO:0000259" key="1">
    <source>
        <dbReference type="Pfam" id="PF07510"/>
    </source>
</evidence>
<reference evidence="2 3" key="1">
    <citation type="submission" date="2014-08" db="EMBL/GenBank/DDBJ databases">
        <title>Complete genome sequence of Corynebacterium aquilae S-613T(T) (=DSM 44791(T)), isolated from the choana of a healthy golden eagle.</title>
        <authorList>
            <person name="Ruckert C."/>
            <person name="Albersmeier A."/>
            <person name="Winkler A."/>
            <person name="Kalinowski J."/>
        </authorList>
    </citation>
    <scope>NUCLEOTIDE SEQUENCE [LARGE SCALE GENOMIC DNA]</scope>
    <source>
        <strain evidence="2 3">S-613</strain>
    </source>
</reference>
<evidence type="ECO:0000313" key="2">
    <source>
        <dbReference type="EMBL" id="APT85269.1"/>
    </source>
</evidence>
<dbReference type="KEGG" id="caqu:CAQU_09530"/>
<dbReference type="Pfam" id="PF07510">
    <property type="entry name" value="GmrSD_C"/>
    <property type="match status" value="1"/>
</dbReference>
<dbReference type="PANTHER" id="PTHR24094:SF15">
    <property type="entry name" value="AMP-DEPENDENT SYNTHETASE_LIGASE DOMAIN-CONTAINING PROTEIN-RELATED"/>
    <property type="match status" value="1"/>
</dbReference>
<protein>
    <recommendedName>
        <fullName evidence="1">GmrSD restriction endonucleases C-terminal domain-containing protein</fullName>
    </recommendedName>
</protein>
<dbReference type="PANTHER" id="PTHR24094">
    <property type="entry name" value="SECRETED PROTEIN"/>
    <property type="match status" value="1"/>
</dbReference>
<proteinExistence type="predicted"/>
<organism evidence="2 3">
    <name type="scientific">Corynebacterium aquilae DSM 44791</name>
    <dbReference type="NCBI Taxonomy" id="1431546"/>
    <lineage>
        <taxon>Bacteria</taxon>
        <taxon>Bacillati</taxon>
        <taxon>Actinomycetota</taxon>
        <taxon>Actinomycetes</taxon>
        <taxon>Mycobacteriales</taxon>
        <taxon>Corynebacteriaceae</taxon>
        <taxon>Corynebacterium</taxon>
    </lineage>
</organism>
<keyword evidence="3" id="KW-1185">Reference proteome</keyword>
<dbReference type="AlphaFoldDB" id="A0A1L7CHG6"/>
<dbReference type="Proteomes" id="UP000185478">
    <property type="component" value="Chromosome"/>
</dbReference>
<feature type="domain" description="GmrSD restriction endonucleases C-terminal" evidence="1">
    <location>
        <begin position="92"/>
        <end position="231"/>
    </location>
</feature>
<gene>
    <name evidence="2" type="ORF">CAQU_09530</name>
</gene>